<accession>A0AAC9J1P5</accession>
<evidence type="ECO:0000256" key="2">
    <source>
        <dbReference type="ARBA" id="ARBA00012224"/>
    </source>
</evidence>
<dbReference type="AlphaFoldDB" id="A0AAC9J1P5"/>
<organism evidence="7 8">
    <name type="scientific">Virgibacillus halodenitrificans</name>
    <name type="common">Bacillus halodenitrificans</name>
    <dbReference type="NCBI Taxonomy" id="1482"/>
    <lineage>
        <taxon>Bacteria</taxon>
        <taxon>Bacillati</taxon>
        <taxon>Bacillota</taxon>
        <taxon>Bacilli</taxon>
        <taxon>Bacillales</taxon>
        <taxon>Bacillaceae</taxon>
        <taxon>Virgibacillus</taxon>
    </lineage>
</organism>
<reference evidence="7 8" key="1">
    <citation type="submission" date="2016-11" db="EMBL/GenBank/DDBJ databases">
        <title>Complete genome sequencing of Virgibacillus halodenitrificans PDB-F2.</title>
        <authorList>
            <person name="Sun Z."/>
            <person name="Zhou Y."/>
            <person name="Li H."/>
        </authorList>
    </citation>
    <scope>NUCLEOTIDE SEQUENCE [LARGE SCALE GENOMIC DNA]</scope>
    <source>
        <strain evidence="7 8">PDB-F2</strain>
    </source>
</reference>
<protein>
    <recommendedName>
        <fullName evidence="2">cysteine-S-conjugate beta-lyase</fullName>
        <ecNumber evidence="2">4.4.1.13</ecNumber>
    </recommendedName>
</protein>
<dbReference type="Gene3D" id="3.90.1150.10">
    <property type="entry name" value="Aspartate Aminotransferase, domain 1"/>
    <property type="match status" value="1"/>
</dbReference>
<evidence type="ECO:0000313" key="7">
    <source>
        <dbReference type="EMBL" id="APC48912.1"/>
    </source>
</evidence>
<dbReference type="PANTHER" id="PTHR43525:SF1">
    <property type="entry name" value="PROTEIN MALY"/>
    <property type="match status" value="1"/>
</dbReference>
<dbReference type="InterPro" id="IPR015422">
    <property type="entry name" value="PyrdxlP-dep_Trfase_small"/>
</dbReference>
<dbReference type="Proteomes" id="UP000182945">
    <property type="component" value="Chromosome"/>
</dbReference>
<dbReference type="KEGG" id="vhl:BME96_12225"/>
<feature type="domain" description="Aminotransferase class I/classII large" evidence="6">
    <location>
        <begin position="40"/>
        <end position="382"/>
    </location>
</feature>
<sequence length="389" mass="44181">MSLFDTIQDRLHTRSVKWDMRKAVFSTDEVLPMWVADMDFKAPQQVLDALVSRTEHGVFGYTAVDQDVKDSIVNWLDKRHNWKINDEWLSFSPGVVTSLHMAIQALTNPGDKVIIQTPVYTPFFNVINSHDRQLVKNPLTYKNNYYTIDFEDLEEKMKQGAKALILCSPHNPVGRVWAREELERIADLCIKHEVICIADEIHGDLTLSDNKHIPFASISEEIADMTITCMAPSKTFNLAGLQASYIVTANKEMREKIDACFSSQGLGMLNTMGNVALETAYLHGEQWLDELLEILERNRNYVVEMFEKHSTGLKVVQTEGTYLLWIDCSNLNMNPEELKEFMIKKAKVGLNPGASYGVEGNQFMRMNIACPKATLEEGVNRLVKAIEAN</sequence>
<dbReference type="Pfam" id="PF00155">
    <property type="entry name" value="Aminotran_1_2"/>
    <property type="match status" value="1"/>
</dbReference>
<dbReference type="InterPro" id="IPR015424">
    <property type="entry name" value="PyrdxlP-dep_Trfase"/>
</dbReference>
<proteinExistence type="inferred from homology"/>
<dbReference type="PANTHER" id="PTHR43525">
    <property type="entry name" value="PROTEIN MALY"/>
    <property type="match status" value="1"/>
</dbReference>
<dbReference type="SUPFAM" id="SSF53383">
    <property type="entry name" value="PLP-dependent transferases"/>
    <property type="match status" value="1"/>
</dbReference>
<dbReference type="RefSeq" id="WP_071649186.1">
    <property type="nucleotide sequence ID" value="NZ_CP017962.1"/>
</dbReference>
<evidence type="ECO:0000259" key="6">
    <source>
        <dbReference type="Pfam" id="PF00155"/>
    </source>
</evidence>
<dbReference type="CDD" id="cd00609">
    <property type="entry name" value="AAT_like"/>
    <property type="match status" value="1"/>
</dbReference>
<evidence type="ECO:0000256" key="1">
    <source>
        <dbReference type="ARBA" id="ARBA00001933"/>
    </source>
</evidence>
<dbReference type="InterPro" id="IPR051798">
    <property type="entry name" value="Class-II_PLP-Dep_Aminotrans"/>
</dbReference>
<evidence type="ECO:0000256" key="3">
    <source>
        <dbReference type="ARBA" id="ARBA00022898"/>
    </source>
</evidence>
<dbReference type="Gene3D" id="3.40.640.10">
    <property type="entry name" value="Type I PLP-dependent aspartate aminotransferase-like (Major domain)"/>
    <property type="match status" value="1"/>
</dbReference>
<dbReference type="EC" id="4.4.1.13" evidence="2"/>
<comment type="similarity">
    <text evidence="5">Belongs to the class-II pyridoxal-phosphate-dependent aminotransferase family. MalY/PatB cystathionine beta-lyase subfamily.</text>
</comment>
<dbReference type="NCBIfam" id="TIGR04350">
    <property type="entry name" value="C_S_lyase_PatB"/>
    <property type="match status" value="1"/>
</dbReference>
<dbReference type="InterPro" id="IPR004839">
    <property type="entry name" value="Aminotransferase_I/II_large"/>
</dbReference>
<evidence type="ECO:0000313" key="8">
    <source>
        <dbReference type="Proteomes" id="UP000182945"/>
    </source>
</evidence>
<comment type="cofactor">
    <cofactor evidence="1">
        <name>pyridoxal 5'-phosphate</name>
        <dbReference type="ChEBI" id="CHEBI:597326"/>
    </cofactor>
</comment>
<dbReference type="GeneID" id="71515168"/>
<dbReference type="GO" id="GO:0047804">
    <property type="term" value="F:cysteine-S-conjugate beta-lyase activity"/>
    <property type="evidence" value="ECO:0007669"/>
    <property type="project" value="UniProtKB-EC"/>
</dbReference>
<dbReference type="InterPro" id="IPR015421">
    <property type="entry name" value="PyrdxlP-dep_Trfase_major"/>
</dbReference>
<keyword evidence="3" id="KW-0663">Pyridoxal phosphate</keyword>
<keyword evidence="4" id="KW-0456">Lyase</keyword>
<dbReference type="InterPro" id="IPR027619">
    <property type="entry name" value="C-S_lyase_PatB-like"/>
</dbReference>
<dbReference type="GO" id="GO:0030170">
    <property type="term" value="F:pyridoxal phosphate binding"/>
    <property type="evidence" value="ECO:0007669"/>
    <property type="project" value="InterPro"/>
</dbReference>
<evidence type="ECO:0000256" key="4">
    <source>
        <dbReference type="ARBA" id="ARBA00023239"/>
    </source>
</evidence>
<gene>
    <name evidence="7" type="ORF">BME96_12225</name>
</gene>
<name>A0AAC9J1P5_VIRHA</name>
<dbReference type="EMBL" id="CP017962">
    <property type="protein sequence ID" value="APC48912.1"/>
    <property type="molecule type" value="Genomic_DNA"/>
</dbReference>
<evidence type="ECO:0000256" key="5">
    <source>
        <dbReference type="ARBA" id="ARBA00037974"/>
    </source>
</evidence>